<proteinExistence type="predicted"/>
<evidence type="ECO:0000313" key="1">
    <source>
        <dbReference type="EMBL" id="KYC36904.1"/>
    </source>
</evidence>
<comment type="caution">
    <text evidence="1">The sequence shown here is derived from an EMBL/GenBank/DDBJ whole genome shotgun (WGS) entry which is preliminary data.</text>
</comment>
<reference evidence="1 2" key="1">
    <citation type="journal article" date="2013" name="Genome Biol. Evol.">
        <title>Genomes of Stigonematalean cyanobacteria (subsection V) and the evolution of oxygenic photosynthesis from prokaryotes to plastids.</title>
        <authorList>
            <person name="Dagan T."/>
            <person name="Roettger M."/>
            <person name="Stucken K."/>
            <person name="Landan G."/>
            <person name="Koch R."/>
            <person name="Major P."/>
            <person name="Gould S.B."/>
            <person name="Goremykin V.V."/>
            <person name="Rippka R."/>
            <person name="Tandeau de Marsac N."/>
            <person name="Gugger M."/>
            <person name="Lockhart P.J."/>
            <person name="Allen J.F."/>
            <person name="Brune I."/>
            <person name="Maus I."/>
            <person name="Puhler A."/>
            <person name="Martin W.F."/>
        </authorList>
    </citation>
    <scope>NUCLEOTIDE SEQUENCE [LARGE SCALE GENOMIC DNA]</scope>
    <source>
        <strain evidence="1 2">PCC 7110</strain>
    </source>
</reference>
<evidence type="ECO:0000313" key="2">
    <source>
        <dbReference type="Proteomes" id="UP000076925"/>
    </source>
</evidence>
<dbReference type="AlphaFoldDB" id="A0A139WWT7"/>
<dbReference type="STRING" id="128403.WA1_45430"/>
<accession>A0A139WWT7</accession>
<sequence>MAEMIAIPAELTCFKLPDAVQQRLQYLLARQDAGEELTLTEQQEAEGLVELAEFLSLIQLKSQQI</sequence>
<organism evidence="1 2">
    <name type="scientific">Scytonema hofmannii PCC 7110</name>
    <dbReference type="NCBI Taxonomy" id="128403"/>
    <lineage>
        <taxon>Bacteria</taxon>
        <taxon>Bacillati</taxon>
        <taxon>Cyanobacteriota</taxon>
        <taxon>Cyanophyceae</taxon>
        <taxon>Nostocales</taxon>
        <taxon>Scytonemataceae</taxon>
        <taxon>Scytonema</taxon>
    </lineage>
</organism>
<dbReference type="Proteomes" id="UP000076925">
    <property type="component" value="Unassembled WGS sequence"/>
</dbReference>
<dbReference type="EMBL" id="ANNX02000047">
    <property type="protein sequence ID" value="KYC36904.1"/>
    <property type="molecule type" value="Genomic_DNA"/>
</dbReference>
<protein>
    <submittedName>
        <fullName evidence="1">Uncharacterized protein</fullName>
    </submittedName>
</protein>
<dbReference type="OrthoDB" id="465542at2"/>
<dbReference type="RefSeq" id="WP_017744156.1">
    <property type="nucleotide sequence ID" value="NZ_KQ976354.1"/>
</dbReference>
<name>A0A139WWT7_9CYAN</name>
<keyword evidence="2" id="KW-1185">Reference proteome</keyword>
<gene>
    <name evidence="1" type="ORF">WA1_45430</name>
</gene>